<accession>A0AAD9D722</accession>
<dbReference type="EMBL" id="JATAAI010000035">
    <property type="protein sequence ID" value="KAK1735178.1"/>
    <property type="molecule type" value="Genomic_DNA"/>
</dbReference>
<gene>
    <name evidence="2" type="ORF">QTG54_014244</name>
</gene>
<keyword evidence="3" id="KW-1185">Reference proteome</keyword>
<evidence type="ECO:0000313" key="3">
    <source>
        <dbReference type="Proteomes" id="UP001224775"/>
    </source>
</evidence>
<protein>
    <submittedName>
        <fullName evidence="2">Uncharacterized protein</fullName>
    </submittedName>
</protein>
<name>A0AAD9D722_9STRA</name>
<comment type="caution">
    <text evidence="2">The sequence shown here is derived from an EMBL/GenBank/DDBJ whole genome shotgun (WGS) entry which is preliminary data.</text>
</comment>
<organism evidence="2 3">
    <name type="scientific">Skeletonema marinoi</name>
    <dbReference type="NCBI Taxonomy" id="267567"/>
    <lineage>
        <taxon>Eukaryota</taxon>
        <taxon>Sar</taxon>
        <taxon>Stramenopiles</taxon>
        <taxon>Ochrophyta</taxon>
        <taxon>Bacillariophyta</taxon>
        <taxon>Coscinodiscophyceae</taxon>
        <taxon>Thalassiosirophycidae</taxon>
        <taxon>Thalassiosirales</taxon>
        <taxon>Skeletonemataceae</taxon>
        <taxon>Skeletonema</taxon>
        <taxon>Skeletonema marinoi-dohrnii complex</taxon>
    </lineage>
</organism>
<sequence>MKSMRIIRRVLVAAAAVFIYSKTFLASELFPRALQKEYTDTVSSIGTTITTANPTYLSGPYGRIAFRLHKLSDMTVNPPGKYDPVLKHQCRNSSDLTSTLSDRGVLDFKVSISTDLNMIFIGDSIASQLSQAFDATVLEPHYDYNSNSVKRHFHNSQHFPEVAHICVTESAPIRGGGVSAYMRHNLMISSSSMKRRGVCGHGSKLWGLDVVDSLLDYQYQHPVSKQQHRYKSDNQSDEEELSHRSTRVGRFNAAILKIPALGWIKDINSVTKEAIIEEIDLVGKYFGVETVIISTLTFSNNVKTLDDWEGIQKVNEMIRQIAKSWEFSPTKGISVRLILVQELANFTNQLIWTNAKHMGYDVDLDFSINGWDGMKASFLLDRFERVSKYFWPPSIPMVCSKRPNGTNVRSCVQNKISPDGGHWCTPTLGPRYSASIACLLGCVYNGESGYLLGVVDTFNIVNKSVRVCEDECNQRFMSLVPVDDEWIDDGATLYSRSSP</sequence>
<feature type="region of interest" description="Disordered" evidence="1">
    <location>
        <begin position="225"/>
        <end position="244"/>
    </location>
</feature>
<proteinExistence type="predicted"/>
<dbReference type="AlphaFoldDB" id="A0AAD9D722"/>
<dbReference type="Proteomes" id="UP001224775">
    <property type="component" value="Unassembled WGS sequence"/>
</dbReference>
<reference evidence="2" key="1">
    <citation type="submission" date="2023-06" db="EMBL/GenBank/DDBJ databases">
        <title>Survivors Of The Sea: Transcriptome response of Skeletonema marinoi to long-term dormancy.</title>
        <authorList>
            <person name="Pinder M.I.M."/>
            <person name="Kourtchenko O."/>
            <person name="Robertson E.K."/>
            <person name="Larsson T."/>
            <person name="Maumus F."/>
            <person name="Osuna-Cruz C.M."/>
            <person name="Vancaester E."/>
            <person name="Stenow R."/>
            <person name="Vandepoele K."/>
            <person name="Ploug H."/>
            <person name="Bruchert V."/>
            <person name="Godhe A."/>
            <person name="Topel M."/>
        </authorList>
    </citation>
    <scope>NUCLEOTIDE SEQUENCE</scope>
    <source>
        <strain evidence="2">R05AC</strain>
    </source>
</reference>
<evidence type="ECO:0000313" key="2">
    <source>
        <dbReference type="EMBL" id="KAK1735178.1"/>
    </source>
</evidence>
<evidence type="ECO:0000256" key="1">
    <source>
        <dbReference type="SAM" id="MobiDB-lite"/>
    </source>
</evidence>